<gene>
    <name evidence="2" type="ORF">TELCIR_21444</name>
</gene>
<evidence type="ECO:0000313" key="2">
    <source>
        <dbReference type="EMBL" id="PIO57152.1"/>
    </source>
</evidence>
<dbReference type="SMART" id="SM00213">
    <property type="entry name" value="UBQ"/>
    <property type="match status" value="1"/>
</dbReference>
<dbReference type="EMBL" id="KZ367317">
    <property type="protein sequence ID" value="PIO57152.1"/>
    <property type="molecule type" value="Genomic_DNA"/>
</dbReference>
<dbReference type="SUPFAM" id="SSF54236">
    <property type="entry name" value="Ubiquitin-like"/>
    <property type="match status" value="1"/>
</dbReference>
<dbReference type="InterPro" id="IPR000626">
    <property type="entry name" value="Ubiquitin-like_dom"/>
</dbReference>
<dbReference type="InterPro" id="IPR029071">
    <property type="entry name" value="Ubiquitin-like_domsf"/>
</dbReference>
<accession>A0A2G9THY9</accession>
<proteinExistence type="predicted"/>
<protein>
    <recommendedName>
        <fullName evidence="1">Ubiquitin-like domain-containing protein</fullName>
    </recommendedName>
</protein>
<feature type="non-terminal residue" evidence="2">
    <location>
        <position position="108"/>
    </location>
</feature>
<dbReference type="PROSITE" id="PS50053">
    <property type="entry name" value="UBIQUITIN_2"/>
    <property type="match status" value="1"/>
</dbReference>
<dbReference type="OrthoDB" id="417450at2759"/>
<dbReference type="Gene3D" id="3.10.20.90">
    <property type="entry name" value="Phosphatidylinositol 3-kinase Catalytic Subunit, Chain A, domain 1"/>
    <property type="match status" value="1"/>
</dbReference>
<feature type="domain" description="Ubiquitin-like" evidence="1">
    <location>
        <begin position="1"/>
        <end position="79"/>
    </location>
</feature>
<reference evidence="2 3" key="1">
    <citation type="submission" date="2015-09" db="EMBL/GenBank/DDBJ databases">
        <title>Draft genome of the parasitic nematode Teladorsagia circumcincta isolate WARC Sus (inbred).</title>
        <authorList>
            <person name="Mitreva M."/>
        </authorList>
    </citation>
    <scope>NUCLEOTIDE SEQUENCE [LARGE SCALE GENOMIC DNA]</scope>
    <source>
        <strain evidence="2 3">S</strain>
    </source>
</reference>
<evidence type="ECO:0000313" key="3">
    <source>
        <dbReference type="Proteomes" id="UP000230423"/>
    </source>
</evidence>
<dbReference type="AlphaFoldDB" id="A0A2G9THY9"/>
<dbReference type="Pfam" id="PF00240">
    <property type="entry name" value="ubiquitin"/>
    <property type="match status" value="1"/>
</dbReference>
<evidence type="ECO:0000259" key="1">
    <source>
        <dbReference type="PROSITE" id="PS50053"/>
    </source>
</evidence>
<dbReference type="Proteomes" id="UP000230423">
    <property type="component" value="Unassembled WGS sequence"/>
</dbReference>
<organism evidence="2 3">
    <name type="scientific">Teladorsagia circumcincta</name>
    <name type="common">Brown stomach worm</name>
    <name type="synonym">Ostertagia circumcincta</name>
    <dbReference type="NCBI Taxonomy" id="45464"/>
    <lineage>
        <taxon>Eukaryota</taxon>
        <taxon>Metazoa</taxon>
        <taxon>Ecdysozoa</taxon>
        <taxon>Nematoda</taxon>
        <taxon>Chromadorea</taxon>
        <taxon>Rhabditida</taxon>
        <taxon>Rhabditina</taxon>
        <taxon>Rhabditomorpha</taxon>
        <taxon>Strongyloidea</taxon>
        <taxon>Trichostrongylidae</taxon>
        <taxon>Teladorsagia</taxon>
    </lineage>
</organism>
<name>A0A2G9THY9_TELCI</name>
<keyword evidence="3" id="KW-1185">Reference proteome</keyword>
<sequence>MQFTAKLLGAKDDAVTIELLPQVQVRHLKMKIADTMLLPRGSFKVLNAGKPLHDDDSQLVAAGLKEGAKLTIVINTGDAADSNPELEARLNAILGESATPLNMLRLRQ</sequence>